<feature type="compositionally biased region" description="Basic and acidic residues" evidence="1">
    <location>
        <begin position="29"/>
        <end position="51"/>
    </location>
</feature>
<dbReference type="CDD" id="cd14688">
    <property type="entry name" value="bZIP_YAP"/>
    <property type="match status" value="1"/>
</dbReference>
<feature type="region of interest" description="Disordered" evidence="1">
    <location>
        <begin position="121"/>
        <end position="142"/>
    </location>
</feature>
<protein>
    <recommendedName>
        <fullName evidence="4">BZIP domain-containing protein</fullName>
    </recommendedName>
</protein>
<proteinExistence type="predicted"/>
<organism evidence="2 3">
    <name type="scientific">Penicillium frequentans</name>
    <dbReference type="NCBI Taxonomy" id="3151616"/>
    <lineage>
        <taxon>Eukaryota</taxon>
        <taxon>Fungi</taxon>
        <taxon>Dikarya</taxon>
        <taxon>Ascomycota</taxon>
        <taxon>Pezizomycotina</taxon>
        <taxon>Eurotiomycetes</taxon>
        <taxon>Eurotiomycetidae</taxon>
        <taxon>Eurotiales</taxon>
        <taxon>Aspergillaceae</taxon>
        <taxon>Penicillium</taxon>
    </lineage>
</organism>
<evidence type="ECO:0000313" key="3">
    <source>
        <dbReference type="Proteomes" id="UP001220324"/>
    </source>
</evidence>
<dbReference type="EMBL" id="JAQIZZ010000008">
    <property type="protein sequence ID" value="KAJ5523946.1"/>
    <property type="molecule type" value="Genomic_DNA"/>
</dbReference>
<evidence type="ECO:0008006" key="4">
    <source>
        <dbReference type="Google" id="ProtNLM"/>
    </source>
</evidence>
<dbReference type="AlphaFoldDB" id="A0AAD6CI68"/>
<accession>A0AAD6CI68</accession>
<feature type="region of interest" description="Disordered" evidence="1">
    <location>
        <begin position="1"/>
        <end position="51"/>
    </location>
</feature>
<dbReference type="Proteomes" id="UP001220324">
    <property type="component" value="Unassembled WGS sequence"/>
</dbReference>
<comment type="caution">
    <text evidence="2">The sequence shown here is derived from an EMBL/GenBank/DDBJ whole genome shotgun (WGS) entry which is preliminary data.</text>
</comment>
<dbReference type="Gene3D" id="1.20.5.170">
    <property type="match status" value="1"/>
</dbReference>
<evidence type="ECO:0000256" key="1">
    <source>
        <dbReference type="SAM" id="MobiDB-lite"/>
    </source>
</evidence>
<dbReference type="SUPFAM" id="SSF57959">
    <property type="entry name" value="Leucine zipper domain"/>
    <property type="match status" value="1"/>
</dbReference>
<name>A0AAD6CI68_9EURO</name>
<evidence type="ECO:0000313" key="2">
    <source>
        <dbReference type="EMBL" id="KAJ5523946.1"/>
    </source>
</evidence>
<sequence>MSSSNKRIGLGKKPEALPGSRNVSSMSAEKLERKRAHDREAQRSIRQRTKENIEQLKNEVASLQAQVAEMQPRYDGYEELLQHNMALEEEVRGLKRQLATFMERRSVPVLGRRFSAFPDNCSIQEGPGTRGNTAPSVPSTDTMQSQFHDVPNVSGLSLVPGTNQVYPLHESDWSPYNSTRSRSLGCSDQEPSARIESYMIDGQLHEGPRLTQPSLSVVVPQISFGGPNSAPNPQISEPSYPHVPYPRSMSMSIPSSAHIASVQPTQPYQSSPPFHESLNQTSTGNQTYPYHPWVSKP</sequence>
<feature type="compositionally biased region" description="Polar residues" evidence="1">
    <location>
        <begin position="262"/>
        <end position="288"/>
    </location>
</feature>
<keyword evidence="3" id="KW-1185">Reference proteome</keyword>
<dbReference type="PANTHER" id="PTHR37012">
    <property type="entry name" value="B-ZIP TRANSCRIPTION FACTOR (EUROFUNG)-RELATED"/>
    <property type="match status" value="1"/>
</dbReference>
<feature type="compositionally biased region" description="Polar residues" evidence="1">
    <location>
        <begin position="130"/>
        <end position="142"/>
    </location>
</feature>
<dbReference type="GO" id="GO:0003700">
    <property type="term" value="F:DNA-binding transcription factor activity"/>
    <property type="evidence" value="ECO:0007669"/>
    <property type="project" value="InterPro"/>
</dbReference>
<reference evidence="2 3" key="1">
    <citation type="journal article" date="2023" name="IMA Fungus">
        <title>Comparative genomic study of the Penicillium genus elucidates a diverse pangenome and 15 lateral gene transfer events.</title>
        <authorList>
            <person name="Petersen C."/>
            <person name="Sorensen T."/>
            <person name="Nielsen M.R."/>
            <person name="Sondergaard T.E."/>
            <person name="Sorensen J.L."/>
            <person name="Fitzpatrick D.A."/>
            <person name="Frisvad J.C."/>
            <person name="Nielsen K.L."/>
        </authorList>
    </citation>
    <scope>NUCLEOTIDE SEQUENCE [LARGE SCALE GENOMIC DNA]</scope>
    <source>
        <strain evidence="2 3">IBT 35679</strain>
    </source>
</reference>
<dbReference type="InterPro" id="IPR046347">
    <property type="entry name" value="bZIP_sf"/>
</dbReference>
<gene>
    <name evidence="2" type="ORF">N7494_010596</name>
</gene>
<feature type="region of interest" description="Disordered" evidence="1">
    <location>
        <begin position="255"/>
        <end position="297"/>
    </location>
</feature>